<gene>
    <name evidence="1" type="ORF">E4665_17380</name>
</gene>
<evidence type="ECO:0000313" key="1">
    <source>
        <dbReference type="EMBL" id="TGA95823.1"/>
    </source>
</evidence>
<dbReference type="AlphaFoldDB" id="A0A4Z0GJR0"/>
<reference evidence="1 2" key="1">
    <citation type="journal article" date="2015" name="Int. J. Syst. Evol. Microbiol.">
        <title>Sporolactobacillus shoreae sp. nov. and Sporolactobacillus spathodeae sp. nov., two spore-forming lactic acid bacteria isolated from tree barks in Thailand.</title>
        <authorList>
            <person name="Thamacharoensuk T."/>
            <person name="Kitahara M."/>
            <person name="Ohkuma M."/>
            <person name="Thongchul N."/>
            <person name="Tanasupawat S."/>
        </authorList>
    </citation>
    <scope>NUCLEOTIDE SEQUENCE [LARGE SCALE GENOMIC DNA]</scope>
    <source>
        <strain evidence="1 2">BK92</strain>
    </source>
</reference>
<dbReference type="Proteomes" id="UP000298347">
    <property type="component" value="Unassembled WGS sequence"/>
</dbReference>
<organism evidence="1 2">
    <name type="scientific">Sporolactobacillus shoreae</name>
    <dbReference type="NCBI Taxonomy" id="1465501"/>
    <lineage>
        <taxon>Bacteria</taxon>
        <taxon>Bacillati</taxon>
        <taxon>Bacillota</taxon>
        <taxon>Bacilli</taxon>
        <taxon>Bacillales</taxon>
        <taxon>Sporolactobacillaceae</taxon>
        <taxon>Sporolactobacillus</taxon>
    </lineage>
</organism>
<protein>
    <submittedName>
        <fullName evidence="1">Uncharacterized protein</fullName>
    </submittedName>
</protein>
<name>A0A4Z0GJR0_9BACL</name>
<dbReference type="RefSeq" id="WP_135350066.1">
    <property type="nucleotide sequence ID" value="NZ_SRJD01000037.1"/>
</dbReference>
<comment type="caution">
    <text evidence="1">The sequence shown here is derived from an EMBL/GenBank/DDBJ whole genome shotgun (WGS) entry which is preliminary data.</text>
</comment>
<accession>A0A4Z0GJR0</accession>
<evidence type="ECO:0000313" key="2">
    <source>
        <dbReference type="Proteomes" id="UP000298347"/>
    </source>
</evidence>
<sequence length="105" mass="11648">MHFLTLGLLMLSSCSKGNENVSIKSVKNAAVEQISAALSTDPNNIHVTDINKLADDTWFVRYDVINSPSYLKAEASYNLGVTVKYIIDKNGHSGFFIQFTRYSAK</sequence>
<keyword evidence="2" id="KW-1185">Reference proteome</keyword>
<dbReference type="EMBL" id="SRJD01000037">
    <property type="protein sequence ID" value="TGA95823.1"/>
    <property type="molecule type" value="Genomic_DNA"/>
</dbReference>
<proteinExistence type="predicted"/>